<protein>
    <submittedName>
        <fullName evidence="5 6">RNA-binding protein 44 isoform X1</fullName>
    </submittedName>
</protein>
<dbReference type="Gene3D" id="3.30.70.330">
    <property type="match status" value="1"/>
</dbReference>
<sequence length="1005" mass="111658">MEQRANSVNNETGAYPEAYSATDQSNRVNYSISDHTCSRSFSELNLQEESLSCLSSSVDAELDNYNKRGECVSDICGNKNGNEACALGEACNNIHFSYKECDDYRHKNETDEDSQLEYHSAEEQDCYDQTTSYMSFEHEKTSGIQNLEVLELVDSVCRVATDGEDSFASGHSTMEEFCNEAAIPELPQTFVQDSVPLMDYNGLKCENEHTNDMYHSTVCENSFESDACGSTARAYQTVLQANSLENQDKIKHIPVCDNAQSAPKAKEQEVSKKRDGLNHMLLKQENPCILPWETSVVTSTWISSKNTEDASSYICEESFLSAFDTDCDGCTQKIVEAKFSFSSAASRIPERGSNLSGAEIRDKSAGDSTMKGSDLEQNCHICLNKITCNQKVTINQTVDASSDFRACFTTSRATNAKASVASRADNTEITMMNKTRPKEWQTQNYTSVACNTDLSCIHSNTEEIISKLAETGVNGTDTCITTPEWISQIQDPLKLKNNLYIGEAKENPERMLHLTTEVESCSSHCCKKILQRAIKADLQLLQTHYWMCRQHCWKIYKLVTEEKECFSRNLNSDFVNLVSAFEELKVRYKNMREKLVRGIPLDALPPLSVESKLLSIFSSYIPSKLVSEDLHYDVGPGNSEMETLKPKETETSTSLTGAPSSIATQTVCLPASSKLKCRTFEENYKDEDVEKDLRKSQELYGHWFDAKQNLTATDLLVTLQGNAKEQGKLERVGTTEVKTVESRRIDPDEQYFICVSGLSPSVLEVDLRSHFSKYEVSEVSVCGDPDQYRYAFLSFKKASKAKLAVEEMNGKEIKGKAIIVCCTKTAEENVSPASQKLSSPPFCKNQVTNSVQKNVENTDPPSTSLKVPVTTSASIRGCAPSSACSKVPPLISTKVLGSLKPHTCQSVAVTQKTIRGDLLKVKSVQFFPDPSATFMPPNTLNLSSFTKLMKKLQELHPEASRNDIVDALLEVRTNNNGFLSGLSVNAIVEMASLALRKDTGQHKKK</sequence>
<evidence type="ECO:0000313" key="4">
    <source>
        <dbReference type="Proteomes" id="UP000189705"/>
    </source>
</evidence>
<feature type="compositionally biased region" description="Polar residues" evidence="2">
    <location>
        <begin position="1"/>
        <end position="12"/>
    </location>
</feature>
<dbReference type="InterPro" id="IPR012677">
    <property type="entry name" value="Nucleotide-bd_a/b_plait_sf"/>
</dbReference>
<dbReference type="Pfam" id="PF24905">
    <property type="entry name" value="TTC3_9th"/>
    <property type="match status" value="1"/>
</dbReference>
<reference evidence="5 6" key="1">
    <citation type="submission" date="2022-04" db="UniProtKB">
        <authorList>
            <consortium name="RefSeq"/>
        </authorList>
    </citation>
    <scope>IDENTIFICATION</scope>
</reference>
<feature type="region of interest" description="Disordered" evidence="2">
    <location>
        <begin position="1"/>
        <end position="20"/>
    </location>
</feature>
<dbReference type="CTD" id="375316"/>
<dbReference type="Pfam" id="PF00076">
    <property type="entry name" value="RRM_1"/>
    <property type="match status" value="1"/>
</dbReference>
<dbReference type="AlphaFoldDB" id="A0A1U7S020"/>
<dbReference type="InterPro" id="IPR000504">
    <property type="entry name" value="RRM_dom"/>
</dbReference>
<organism evidence="5">
    <name type="scientific">Alligator sinensis</name>
    <name type="common">Chinese alligator</name>
    <dbReference type="NCBI Taxonomy" id="38654"/>
    <lineage>
        <taxon>Eukaryota</taxon>
        <taxon>Metazoa</taxon>
        <taxon>Chordata</taxon>
        <taxon>Craniata</taxon>
        <taxon>Vertebrata</taxon>
        <taxon>Euteleostomi</taxon>
        <taxon>Archelosauria</taxon>
        <taxon>Archosauria</taxon>
        <taxon>Crocodylia</taxon>
        <taxon>Alligatoridae</taxon>
        <taxon>Alligatorinae</taxon>
        <taxon>Alligator</taxon>
    </lineage>
</organism>
<dbReference type="GO" id="GO:0003723">
    <property type="term" value="F:RNA binding"/>
    <property type="evidence" value="ECO:0007669"/>
    <property type="project" value="UniProtKB-UniRule"/>
</dbReference>
<gene>
    <name evidence="5 6" type="primary">RBM44</name>
</gene>
<evidence type="ECO:0000313" key="5">
    <source>
        <dbReference type="RefSeq" id="XP_006032322.1"/>
    </source>
</evidence>
<dbReference type="eggNOG" id="ENOG502S2NU">
    <property type="taxonomic scope" value="Eukaryota"/>
</dbReference>
<dbReference type="SUPFAM" id="SSF54928">
    <property type="entry name" value="RNA-binding domain, RBD"/>
    <property type="match status" value="1"/>
</dbReference>
<evidence type="ECO:0000313" key="6">
    <source>
        <dbReference type="RefSeq" id="XP_006032323.1"/>
    </source>
</evidence>
<feature type="domain" description="RRM" evidence="3">
    <location>
        <begin position="751"/>
        <end position="825"/>
    </location>
</feature>
<dbReference type="RefSeq" id="XP_006032322.1">
    <property type="nucleotide sequence ID" value="XM_006032260.3"/>
</dbReference>
<dbReference type="Proteomes" id="UP000189705">
    <property type="component" value="Unplaced"/>
</dbReference>
<evidence type="ECO:0000259" key="3">
    <source>
        <dbReference type="PROSITE" id="PS50102"/>
    </source>
</evidence>
<dbReference type="PANTHER" id="PTHR17550">
    <property type="entry name" value="E3 UBIQUITIN-PROTEIN LIGASE TTC3"/>
    <property type="match status" value="1"/>
</dbReference>
<dbReference type="RefSeq" id="XP_006032323.1">
    <property type="nucleotide sequence ID" value="XM_006032261.3"/>
</dbReference>
<feature type="region of interest" description="Disordered" evidence="2">
    <location>
        <begin position="348"/>
        <end position="369"/>
    </location>
</feature>
<dbReference type="PROSITE" id="PS50102">
    <property type="entry name" value="RRM"/>
    <property type="match status" value="1"/>
</dbReference>
<evidence type="ECO:0000256" key="2">
    <source>
        <dbReference type="SAM" id="MobiDB-lite"/>
    </source>
</evidence>
<dbReference type="SMART" id="SM00360">
    <property type="entry name" value="RRM"/>
    <property type="match status" value="1"/>
</dbReference>
<dbReference type="InterPro" id="IPR035979">
    <property type="entry name" value="RBD_domain_sf"/>
</dbReference>
<accession>A0A1U7S020</accession>
<dbReference type="KEGG" id="asn:102383644"/>
<dbReference type="InterPro" id="IPR056870">
    <property type="entry name" value="TTC3/DZIP3/RBM44-like_helical"/>
</dbReference>
<dbReference type="STRING" id="38654.A0A1U7S020"/>
<name>A0A1U7S020_ALLSI</name>
<proteinExistence type="predicted"/>
<dbReference type="GeneID" id="102383644"/>
<feature type="region of interest" description="Disordered" evidence="2">
    <location>
        <begin position="636"/>
        <end position="658"/>
    </location>
</feature>
<keyword evidence="4" id="KW-1185">Reference proteome</keyword>
<evidence type="ECO:0000256" key="1">
    <source>
        <dbReference type="PROSITE-ProRule" id="PRU00176"/>
    </source>
</evidence>
<dbReference type="PANTHER" id="PTHR17550:SF7">
    <property type="entry name" value="RNA-BINDING PROTEIN 44"/>
    <property type="match status" value="1"/>
</dbReference>
<keyword evidence="1" id="KW-0694">RNA-binding</keyword>
<dbReference type="OrthoDB" id="9941526at2759"/>